<dbReference type="InterPro" id="IPR052019">
    <property type="entry name" value="F420H2_bilvrd_red/Heme_oxyg"/>
</dbReference>
<dbReference type="PANTHER" id="PTHR35176:SF2">
    <property type="entry name" value="F420H(2)-DEPENDENT REDUCTASE RV1155"/>
    <property type="match status" value="1"/>
</dbReference>
<keyword evidence="1" id="KW-0560">Oxidoreductase</keyword>
<name>A0ABP7CI62_9ACTN</name>
<evidence type="ECO:0000256" key="1">
    <source>
        <dbReference type="ARBA" id="ARBA00023002"/>
    </source>
</evidence>
<accession>A0ABP7CI62</accession>
<dbReference type="NCBIfam" id="TIGR03618">
    <property type="entry name" value="Rv1155_F420"/>
    <property type="match status" value="1"/>
</dbReference>
<comment type="caution">
    <text evidence="3">The sequence shown here is derived from an EMBL/GenBank/DDBJ whole genome shotgun (WGS) entry which is preliminary data.</text>
</comment>
<sequence length="154" mass="16803">MSDTSDLGVSPLSLRDEELSDLLAGQRFGALATMTAGGRPHLSTVAYTWDPRRRVVRISTVADRPKVRQLHQNPRCALYAASDDFSSYVVAEGEAELSPVSDEPGDEVGRELLAHLGPVGDEETFLRRAVTDRRLVIRLRVSRLYGSALPVASA</sequence>
<dbReference type="EMBL" id="BAAAZP010000121">
    <property type="protein sequence ID" value="GAA3691141.1"/>
    <property type="molecule type" value="Genomic_DNA"/>
</dbReference>
<reference evidence="4" key="1">
    <citation type="journal article" date="2019" name="Int. J. Syst. Evol. Microbiol.">
        <title>The Global Catalogue of Microorganisms (GCM) 10K type strain sequencing project: providing services to taxonomists for standard genome sequencing and annotation.</title>
        <authorList>
            <consortium name="The Broad Institute Genomics Platform"/>
            <consortium name="The Broad Institute Genome Sequencing Center for Infectious Disease"/>
            <person name="Wu L."/>
            <person name="Ma J."/>
        </authorList>
    </citation>
    <scope>NUCLEOTIDE SEQUENCE [LARGE SCALE GENOMIC DNA]</scope>
    <source>
        <strain evidence="4">JCM 16904</strain>
    </source>
</reference>
<dbReference type="PANTHER" id="PTHR35176">
    <property type="entry name" value="HEME OXYGENASE HI_0854-RELATED"/>
    <property type="match status" value="1"/>
</dbReference>
<dbReference type="InterPro" id="IPR019920">
    <property type="entry name" value="F420-binding_dom_put"/>
</dbReference>
<evidence type="ECO:0000313" key="3">
    <source>
        <dbReference type="EMBL" id="GAA3691141.1"/>
    </source>
</evidence>
<protein>
    <submittedName>
        <fullName evidence="3">TIGR03618 family F420-dependent PPOX class oxidoreductase</fullName>
    </submittedName>
</protein>
<organism evidence="3 4">
    <name type="scientific">Nonomuraea antimicrobica</name>
    <dbReference type="NCBI Taxonomy" id="561173"/>
    <lineage>
        <taxon>Bacteria</taxon>
        <taxon>Bacillati</taxon>
        <taxon>Actinomycetota</taxon>
        <taxon>Actinomycetes</taxon>
        <taxon>Streptosporangiales</taxon>
        <taxon>Streptosporangiaceae</taxon>
        <taxon>Nonomuraea</taxon>
    </lineage>
</organism>
<dbReference type="InterPro" id="IPR011576">
    <property type="entry name" value="Pyridox_Oxase_N"/>
</dbReference>
<dbReference type="Pfam" id="PF01243">
    <property type="entry name" value="PNPOx_N"/>
    <property type="match status" value="1"/>
</dbReference>
<keyword evidence="4" id="KW-1185">Reference proteome</keyword>
<dbReference type="SUPFAM" id="SSF50475">
    <property type="entry name" value="FMN-binding split barrel"/>
    <property type="match status" value="1"/>
</dbReference>
<evidence type="ECO:0000313" key="4">
    <source>
        <dbReference type="Proteomes" id="UP001500902"/>
    </source>
</evidence>
<dbReference type="Gene3D" id="2.30.110.10">
    <property type="entry name" value="Electron Transport, Fmn-binding Protein, Chain A"/>
    <property type="match status" value="1"/>
</dbReference>
<dbReference type="InterPro" id="IPR012349">
    <property type="entry name" value="Split_barrel_FMN-bd"/>
</dbReference>
<evidence type="ECO:0000259" key="2">
    <source>
        <dbReference type="Pfam" id="PF01243"/>
    </source>
</evidence>
<feature type="domain" description="Pyridoxamine 5'-phosphate oxidase N-terminal" evidence="2">
    <location>
        <begin position="16"/>
        <end position="143"/>
    </location>
</feature>
<gene>
    <name evidence="3" type="ORF">GCM10022224_065750</name>
</gene>
<proteinExistence type="predicted"/>
<dbReference type="RefSeq" id="WP_344886750.1">
    <property type="nucleotide sequence ID" value="NZ_BAAAZP010000121.1"/>
</dbReference>
<dbReference type="Proteomes" id="UP001500902">
    <property type="component" value="Unassembled WGS sequence"/>
</dbReference>